<dbReference type="EMBL" id="BTGU01001483">
    <property type="protein sequence ID" value="GMN24017.1"/>
    <property type="molecule type" value="Genomic_DNA"/>
</dbReference>
<dbReference type="InterPro" id="IPR044974">
    <property type="entry name" value="Disease_R_plants"/>
</dbReference>
<dbReference type="PANTHER" id="PTHR23155:SF1052">
    <property type="entry name" value="DISEASE RESISTANCE PROTEIN RPM1"/>
    <property type="match status" value="1"/>
</dbReference>
<feature type="domain" description="NB-ARC" evidence="4">
    <location>
        <begin position="179"/>
        <end position="347"/>
    </location>
</feature>
<dbReference type="Pfam" id="PF23598">
    <property type="entry name" value="LRR_14"/>
    <property type="match status" value="1"/>
</dbReference>
<dbReference type="Pfam" id="PF23559">
    <property type="entry name" value="WHD_DRP"/>
    <property type="match status" value="1"/>
</dbReference>
<dbReference type="InterPro" id="IPR027417">
    <property type="entry name" value="P-loop_NTPase"/>
</dbReference>
<dbReference type="Gene3D" id="1.20.5.4130">
    <property type="match status" value="1"/>
</dbReference>
<evidence type="ECO:0000256" key="1">
    <source>
        <dbReference type="ARBA" id="ARBA00022737"/>
    </source>
</evidence>
<evidence type="ECO:0000259" key="6">
    <source>
        <dbReference type="Pfam" id="PF23559"/>
    </source>
</evidence>
<evidence type="ECO:0000259" key="5">
    <source>
        <dbReference type="Pfam" id="PF18052"/>
    </source>
</evidence>
<reference evidence="8" key="1">
    <citation type="submission" date="2023-07" db="EMBL/GenBank/DDBJ databases">
        <title>draft genome sequence of fig (Ficus carica).</title>
        <authorList>
            <person name="Takahashi T."/>
            <person name="Nishimura K."/>
        </authorList>
    </citation>
    <scope>NUCLEOTIDE SEQUENCE</scope>
</reference>
<evidence type="ECO:0000259" key="7">
    <source>
        <dbReference type="Pfam" id="PF23598"/>
    </source>
</evidence>
<dbReference type="Pfam" id="PF00931">
    <property type="entry name" value="NB-ARC"/>
    <property type="match status" value="1"/>
</dbReference>
<dbReference type="AlphaFoldDB" id="A0AA87YX52"/>
<sequence>MADTFLSPVIKKLLELLVEEAKLLKGVQREVEGLKDELEIIHPFLRDAEAKSGKGEVNDAVKVWLKQIRKQAERIEDVFDDYLYHVEQHRRQGGFVFSLRKVGRCVKLLKPRHDIASEIQDIQKSLREIKDRGVGYGLRPFEQGSSSKTTDVERHDPRLRSLFMEEEEIVGIDGASMELKRRLIDGPSLCSVTSLVGQGGIGKTTLARKVYNDEVVKVHFDCRVWITVSQSYETKKLLRIIARQVCETGERIEEDYTGEELISLLREHLQTKRYVVVLDDVWQNDSWEVMKHAFPNNDNGSRIIITTRNVDVANFCKRSSCDIVQELQTWSSEMAWMLFCKKAFSAEKVVGCCPQELEQLSLAIVSKCQGLPLVISTIAGLLSTKERVQFEWRKVLNNLNSEYEKTDIPKILSLSYLDLPYHLKLCFLCFGIFPEDNRIYYRKLYKLWIAEGFVKERKNKTLEEVAEEYLDELVQRNLVLFEMEFGANKMCRVHDLMHDIILTRADELTFCQTFSASKSNLEGMTHRLSIHGTTENILERVRDSKLRSVYLFDISEYTKSFLIDLFENFRLLKVLDFTDAPLHNLPKEVGNLFHLKYLCLAGTKVKVLPKSIGRLRSLQTLNVSNTLVRELPIEINKLRNLRHLSAGSFDKKIQYSLDTYCGVRVCEGIGRLEDLQTLLGVEAYPGRVGLVEELQKLTRLKCLDILKVTAKMEKALGLSVEKMNHLEDLYLTSINEDEVLDLRYISSPPPLLRYLLLNCRLQQLPNWISELRNLHGLELNFSRLMDDPLKCLKGLPNLAFLRMYQAYEGEDLHFEEGGFQKLQQLKLFKLERLKMVKIDKGALPLLEELHFGPFPQMQVMPSDVQHLANLKYIEILDMPKKFVVDLQPDGGADYWKIQHVPSVAFNCYTRKGWSCHKLGSSELLELLQVKHGEGEEVEDSAPSRQRIFLFSSEIIVLL</sequence>
<dbReference type="GO" id="GO:0098542">
    <property type="term" value="P:defense response to other organism"/>
    <property type="evidence" value="ECO:0007669"/>
    <property type="project" value="TreeGrafter"/>
</dbReference>
<evidence type="ECO:0000259" key="4">
    <source>
        <dbReference type="Pfam" id="PF00931"/>
    </source>
</evidence>
<organism evidence="8 9">
    <name type="scientific">Ficus carica</name>
    <name type="common">Common fig</name>
    <dbReference type="NCBI Taxonomy" id="3494"/>
    <lineage>
        <taxon>Eukaryota</taxon>
        <taxon>Viridiplantae</taxon>
        <taxon>Streptophyta</taxon>
        <taxon>Embryophyta</taxon>
        <taxon>Tracheophyta</taxon>
        <taxon>Spermatophyta</taxon>
        <taxon>Magnoliopsida</taxon>
        <taxon>eudicotyledons</taxon>
        <taxon>Gunneridae</taxon>
        <taxon>Pentapetalae</taxon>
        <taxon>rosids</taxon>
        <taxon>fabids</taxon>
        <taxon>Rosales</taxon>
        <taxon>Moraceae</taxon>
        <taxon>Ficeae</taxon>
        <taxon>Ficus</taxon>
    </lineage>
</organism>
<accession>A0AA87YX52</accession>
<dbReference type="Proteomes" id="UP001187192">
    <property type="component" value="Unassembled WGS sequence"/>
</dbReference>
<evidence type="ECO:0000313" key="9">
    <source>
        <dbReference type="Proteomes" id="UP001187192"/>
    </source>
</evidence>
<keyword evidence="1" id="KW-0677">Repeat</keyword>
<keyword evidence="3" id="KW-0611">Plant defense</keyword>
<evidence type="ECO:0000256" key="3">
    <source>
        <dbReference type="ARBA" id="ARBA00022821"/>
    </source>
</evidence>
<dbReference type="InterPro" id="IPR036388">
    <property type="entry name" value="WH-like_DNA-bd_sf"/>
</dbReference>
<dbReference type="PRINTS" id="PR00364">
    <property type="entry name" value="DISEASERSIST"/>
</dbReference>
<dbReference type="PANTHER" id="PTHR23155">
    <property type="entry name" value="DISEASE RESISTANCE PROTEIN RP"/>
    <property type="match status" value="1"/>
</dbReference>
<dbReference type="InterPro" id="IPR041118">
    <property type="entry name" value="Rx_N"/>
</dbReference>
<dbReference type="InterPro" id="IPR058922">
    <property type="entry name" value="WHD_DRP"/>
</dbReference>
<dbReference type="GO" id="GO:0043531">
    <property type="term" value="F:ADP binding"/>
    <property type="evidence" value="ECO:0007669"/>
    <property type="project" value="InterPro"/>
</dbReference>
<dbReference type="InterPro" id="IPR002182">
    <property type="entry name" value="NB-ARC"/>
</dbReference>
<dbReference type="InterPro" id="IPR055414">
    <property type="entry name" value="LRR_R13L4/SHOC2-like"/>
</dbReference>
<dbReference type="Gene3D" id="1.10.8.430">
    <property type="entry name" value="Helical domain of apoptotic protease-activating factors"/>
    <property type="match status" value="1"/>
</dbReference>
<dbReference type="CDD" id="cd14798">
    <property type="entry name" value="RX-CC_like"/>
    <property type="match status" value="1"/>
</dbReference>
<dbReference type="FunFam" id="1.10.10.10:FF:000322">
    <property type="entry name" value="Probable disease resistance protein At1g63360"/>
    <property type="match status" value="1"/>
</dbReference>
<comment type="caution">
    <text evidence="8">The sequence shown here is derived from an EMBL/GenBank/DDBJ whole genome shotgun (WGS) entry which is preliminary data.</text>
</comment>
<evidence type="ECO:0000313" key="8">
    <source>
        <dbReference type="EMBL" id="GMN24017.1"/>
    </source>
</evidence>
<proteinExistence type="predicted"/>
<keyword evidence="9" id="KW-1185">Reference proteome</keyword>
<feature type="domain" description="Disease resistance R13L4/SHOC-2-like LRR" evidence="7">
    <location>
        <begin position="546"/>
        <end position="874"/>
    </location>
</feature>
<dbReference type="FunFam" id="3.40.50.300:FF:001091">
    <property type="entry name" value="Probable disease resistance protein At1g61300"/>
    <property type="match status" value="1"/>
</dbReference>
<feature type="domain" description="Disease resistance protein winged helix" evidence="6">
    <location>
        <begin position="432"/>
        <end position="501"/>
    </location>
</feature>
<dbReference type="Gene3D" id="1.10.10.10">
    <property type="entry name" value="Winged helix-like DNA-binding domain superfamily/Winged helix DNA-binding domain"/>
    <property type="match status" value="1"/>
</dbReference>
<dbReference type="Gene3D" id="3.40.50.300">
    <property type="entry name" value="P-loop containing nucleotide triphosphate hydrolases"/>
    <property type="match status" value="1"/>
</dbReference>
<keyword evidence="2" id="KW-0547">Nucleotide-binding</keyword>
<gene>
    <name evidence="8" type="ORF">TIFTF001_040523</name>
</gene>
<dbReference type="SUPFAM" id="SSF52540">
    <property type="entry name" value="P-loop containing nucleoside triphosphate hydrolases"/>
    <property type="match status" value="1"/>
</dbReference>
<name>A0AA87YX52_FICCA</name>
<protein>
    <submittedName>
        <fullName evidence="8">Uncharacterized protein</fullName>
    </submittedName>
</protein>
<dbReference type="InterPro" id="IPR032675">
    <property type="entry name" value="LRR_dom_sf"/>
</dbReference>
<feature type="domain" description="Disease resistance N-terminal" evidence="5">
    <location>
        <begin position="5"/>
        <end position="98"/>
    </location>
</feature>
<dbReference type="InterPro" id="IPR038005">
    <property type="entry name" value="RX-like_CC"/>
</dbReference>
<dbReference type="InterPro" id="IPR042197">
    <property type="entry name" value="Apaf_helical"/>
</dbReference>
<dbReference type="Gene3D" id="3.80.10.10">
    <property type="entry name" value="Ribonuclease Inhibitor"/>
    <property type="match status" value="1"/>
</dbReference>
<evidence type="ECO:0000256" key="2">
    <source>
        <dbReference type="ARBA" id="ARBA00022741"/>
    </source>
</evidence>
<dbReference type="Pfam" id="PF18052">
    <property type="entry name" value="Rx_N"/>
    <property type="match status" value="1"/>
</dbReference>
<dbReference type="SUPFAM" id="SSF52058">
    <property type="entry name" value="L domain-like"/>
    <property type="match status" value="1"/>
</dbReference>